<reference evidence="1 2" key="2">
    <citation type="submission" date="2007-09" db="EMBL/GenBank/DDBJ databases">
        <title>Draft genome sequence of Clostridium bolteae (ATCC BAA-613).</title>
        <authorList>
            <person name="Sudarsanam P."/>
            <person name="Ley R."/>
            <person name="Guruge J."/>
            <person name="Turnbaugh P.J."/>
            <person name="Mahowald M."/>
            <person name="Liep D."/>
            <person name="Gordon J."/>
        </authorList>
    </citation>
    <scope>NUCLEOTIDE SEQUENCE [LARGE SCALE GENOMIC DNA]</scope>
    <source>
        <strain evidence="2">ATCC BAA-613 / DSM 15670 / CCUG 46953 / JCM 12243 / WAL 16351</strain>
    </source>
</reference>
<gene>
    <name evidence="1" type="ORF">CLOBOL_04782</name>
</gene>
<dbReference type="Proteomes" id="UP000005396">
    <property type="component" value="Unassembled WGS sequence"/>
</dbReference>
<proteinExistence type="predicted"/>
<evidence type="ECO:0000313" key="2">
    <source>
        <dbReference type="Proteomes" id="UP000005396"/>
    </source>
</evidence>
<dbReference type="AlphaFoldDB" id="A8RX36"/>
<name>A8RX36_ENTBW</name>
<dbReference type="EMBL" id="ABCC02000037">
    <property type="protein sequence ID" value="EDP15090.1"/>
    <property type="molecule type" value="Genomic_DNA"/>
</dbReference>
<dbReference type="HOGENOM" id="CLU_3267941_0_0_9"/>
<accession>A8RX36</accession>
<sequence length="41" mass="5027">MTRKRGKIMFFCLSCIKLYYFKFCFCVFFDNLVKFIVEALL</sequence>
<reference evidence="1 2" key="1">
    <citation type="submission" date="2007-08" db="EMBL/GenBank/DDBJ databases">
        <authorList>
            <person name="Fulton L."/>
            <person name="Clifton S."/>
            <person name="Fulton B."/>
            <person name="Xu J."/>
            <person name="Minx P."/>
            <person name="Pepin K.H."/>
            <person name="Johnson M."/>
            <person name="Thiruvilangam P."/>
            <person name="Bhonagiri V."/>
            <person name="Nash W.E."/>
            <person name="Mardis E.R."/>
            <person name="Wilson R.K."/>
        </authorList>
    </citation>
    <scope>NUCLEOTIDE SEQUENCE [LARGE SCALE GENOMIC DNA]</scope>
    <source>
        <strain evidence="2">ATCC BAA-613 / DSM 15670 / CCUG 46953 / JCM 12243 / WAL 16351</strain>
    </source>
</reference>
<comment type="caution">
    <text evidence="1">The sequence shown here is derived from an EMBL/GenBank/DDBJ whole genome shotgun (WGS) entry which is preliminary data.</text>
</comment>
<dbReference type="PaxDb" id="411902-CLOBOL_04782"/>
<protein>
    <submittedName>
        <fullName evidence="1">Uncharacterized protein</fullName>
    </submittedName>
</protein>
<evidence type="ECO:0000313" key="1">
    <source>
        <dbReference type="EMBL" id="EDP15090.1"/>
    </source>
</evidence>
<organism evidence="1 2">
    <name type="scientific">Enterocloster bolteae (strain ATCC BAA-613 / DSM 15670 / CCUG 46953 / JCM 12243 / WAL 16351)</name>
    <name type="common">Clostridium bolteae</name>
    <dbReference type="NCBI Taxonomy" id="411902"/>
    <lineage>
        <taxon>Bacteria</taxon>
        <taxon>Bacillati</taxon>
        <taxon>Bacillota</taxon>
        <taxon>Clostridia</taxon>
        <taxon>Lachnospirales</taxon>
        <taxon>Lachnospiraceae</taxon>
        <taxon>Enterocloster</taxon>
    </lineage>
</organism>